<gene>
    <name evidence="10" type="ORF">LUZ61_009271</name>
</gene>
<name>A0AAD6EY52_9POAL</name>
<feature type="domain" description="GP-PDE" evidence="9">
    <location>
        <begin position="355"/>
        <end position="656"/>
    </location>
</feature>
<organism evidence="10 11">
    <name type="scientific">Rhynchospora tenuis</name>
    <dbReference type="NCBI Taxonomy" id="198213"/>
    <lineage>
        <taxon>Eukaryota</taxon>
        <taxon>Viridiplantae</taxon>
        <taxon>Streptophyta</taxon>
        <taxon>Embryophyta</taxon>
        <taxon>Tracheophyta</taxon>
        <taxon>Spermatophyta</taxon>
        <taxon>Magnoliopsida</taxon>
        <taxon>Liliopsida</taxon>
        <taxon>Poales</taxon>
        <taxon>Cyperaceae</taxon>
        <taxon>Cyperoideae</taxon>
        <taxon>Rhynchosporeae</taxon>
        <taxon>Rhynchospora</taxon>
    </lineage>
</organism>
<evidence type="ECO:0000256" key="5">
    <source>
        <dbReference type="ARBA" id="ARBA00023180"/>
    </source>
</evidence>
<dbReference type="EC" id="3.1.4.46" evidence="1"/>
<dbReference type="InterPro" id="IPR030395">
    <property type="entry name" value="GP_PDE_dom"/>
</dbReference>
<dbReference type="SUPFAM" id="SSF51695">
    <property type="entry name" value="PLC-like phosphodiesterases"/>
    <property type="match status" value="2"/>
</dbReference>
<evidence type="ECO:0000313" key="11">
    <source>
        <dbReference type="Proteomes" id="UP001210211"/>
    </source>
</evidence>
<evidence type="ECO:0000256" key="7">
    <source>
        <dbReference type="SAM" id="MobiDB-lite"/>
    </source>
</evidence>
<sequence length="751" mass="81205">MWSYRRWNVGSTVASLLISCVLLQLGLVSSQTTWKTLSGKAPIVVAKGGFSGLFPDSSQGAYGFALSVSLPSTVLQCDVRLTKDGLGICLPDIKMDNCTDIANFFPNGSSTYLVNGVPVSGYFPIDYISTDLANISLIQAIYTRTDRFDGSSGILPVEAVAQLKPPALWLNIEHDMFYAQHNLSMKNYMKGLTKNVKVNYISSPEIGFLTSISSLASTQTKLIFKFLDPTSAEPTTNLTYSALLSNLTYIKTFASGILVPKTYIWPVSPDNYLMDYTTVVTDAHKAGLEIYAGNLANDNFFSYNYSYDPLAEYLSYIDNGVFSVDGFLSEFPITPSEAIGCFVNLNKSSISHEKPLVISHNGASGDYPDCTDLAYQNAVTDGADIIDCPVQVTKDGVLICMSSINLVDDTTVAKSVYATRMNVIPQLQSGPGVFTFNLTWDEIKKLKPVISQPLSQFKSVRNPRYTNAGNFMNLSDFLAFAKNKDLAGVLITVENAPFIAQNLGISMVDSVLAVLNSSGYDSATSLPVMIQSSNSSVLLAFKQKAPHYKLLYTINEEVSDAAAPAVADIKRFADAVAVEKQSIYPETHHLTTTQTKLVKNLKSQGLSVYVYVLMNEFLSQAYDYFSDATVEINSFVQDAGVDGLITDFPATARRYKQNTCQKMGNSTPSYMMPVQPGGLLQAISPTAQPPAAQPLPVLSESDVAEPPLPAGTKQASGAQNAPASSHASLQLPAAVLMSVLLAILSNALLLV</sequence>
<evidence type="ECO:0000256" key="1">
    <source>
        <dbReference type="ARBA" id="ARBA00012247"/>
    </source>
</evidence>
<dbReference type="FunFam" id="3.20.20.190:FF:000011">
    <property type="entry name" value="Glycerophosphodiester phosphodiesterase GDPDL3"/>
    <property type="match status" value="1"/>
</dbReference>
<reference evidence="10 11" key="1">
    <citation type="journal article" date="2022" name="Cell">
        <title>Repeat-based holocentromeres influence genome architecture and karyotype evolution.</title>
        <authorList>
            <person name="Hofstatter P.G."/>
            <person name="Thangavel G."/>
            <person name="Lux T."/>
            <person name="Neumann P."/>
            <person name="Vondrak T."/>
            <person name="Novak P."/>
            <person name="Zhang M."/>
            <person name="Costa L."/>
            <person name="Castellani M."/>
            <person name="Scott A."/>
            <person name="Toegelov H."/>
            <person name="Fuchs J."/>
            <person name="Mata-Sucre Y."/>
            <person name="Dias Y."/>
            <person name="Vanzela A.L.L."/>
            <person name="Huettel B."/>
            <person name="Almeida C.C.S."/>
            <person name="Simkova H."/>
            <person name="Souza G."/>
            <person name="Pedrosa-Harand A."/>
            <person name="Macas J."/>
            <person name="Mayer K.F.X."/>
            <person name="Houben A."/>
            <person name="Marques A."/>
        </authorList>
    </citation>
    <scope>NUCLEOTIDE SEQUENCE [LARGE SCALE GENOMIC DNA]</scope>
    <source>
        <strain evidence="10">RhyTen1mFocal</strain>
    </source>
</reference>
<protein>
    <recommendedName>
        <fullName evidence="1">glycerophosphodiester phosphodiesterase</fullName>
        <ecNumber evidence="1">3.1.4.46</ecNumber>
    </recommendedName>
</protein>
<keyword evidence="4" id="KW-0378">Hydrolase</keyword>
<evidence type="ECO:0000256" key="8">
    <source>
        <dbReference type="SAM" id="SignalP"/>
    </source>
</evidence>
<dbReference type="Gene3D" id="3.20.20.190">
    <property type="entry name" value="Phosphatidylinositol (PI) phosphodiesterase"/>
    <property type="match status" value="2"/>
</dbReference>
<dbReference type="AlphaFoldDB" id="A0AAD6EY52"/>
<comment type="caution">
    <text evidence="10">The sequence shown here is derived from an EMBL/GenBank/DDBJ whole genome shotgun (WGS) entry which is preliminary data.</text>
</comment>
<dbReference type="CDD" id="cd08603">
    <property type="entry name" value="GDPD_SHV3_repeat_1"/>
    <property type="match status" value="1"/>
</dbReference>
<keyword evidence="11" id="KW-1185">Reference proteome</keyword>
<dbReference type="GO" id="GO:0006071">
    <property type="term" value="P:glycerol metabolic process"/>
    <property type="evidence" value="ECO:0007669"/>
    <property type="project" value="UniProtKB-KW"/>
</dbReference>
<evidence type="ECO:0000256" key="2">
    <source>
        <dbReference type="ARBA" id="ARBA00022729"/>
    </source>
</evidence>
<dbReference type="Pfam" id="PF03009">
    <property type="entry name" value="GDPD"/>
    <property type="match status" value="1"/>
</dbReference>
<dbReference type="PANTHER" id="PTHR43620:SF40">
    <property type="entry name" value="GLYCEROPHOSPHODIESTER PHOSPHODIESTERASE"/>
    <property type="match status" value="1"/>
</dbReference>
<accession>A0AAD6EY52</accession>
<keyword evidence="2 8" id="KW-0732">Signal</keyword>
<dbReference type="GO" id="GO:0008889">
    <property type="term" value="F:glycerophosphodiester phosphodiesterase activity"/>
    <property type="evidence" value="ECO:0007669"/>
    <property type="project" value="UniProtKB-EC"/>
</dbReference>
<dbReference type="InterPro" id="IPR017946">
    <property type="entry name" value="PLC-like_Pdiesterase_TIM-brl"/>
</dbReference>
<keyword evidence="5" id="KW-0325">Glycoprotein</keyword>
<comment type="catalytic activity">
    <reaction evidence="6">
        <text>a sn-glycero-3-phosphodiester + H2O = an alcohol + sn-glycerol 3-phosphate + H(+)</text>
        <dbReference type="Rhea" id="RHEA:12969"/>
        <dbReference type="ChEBI" id="CHEBI:15377"/>
        <dbReference type="ChEBI" id="CHEBI:15378"/>
        <dbReference type="ChEBI" id="CHEBI:30879"/>
        <dbReference type="ChEBI" id="CHEBI:57597"/>
        <dbReference type="ChEBI" id="CHEBI:83408"/>
        <dbReference type="EC" id="3.1.4.46"/>
    </reaction>
</comment>
<evidence type="ECO:0000256" key="3">
    <source>
        <dbReference type="ARBA" id="ARBA00022798"/>
    </source>
</evidence>
<feature type="chain" id="PRO_5041992986" description="glycerophosphodiester phosphodiesterase" evidence="8">
    <location>
        <begin position="31"/>
        <end position="751"/>
    </location>
</feature>
<dbReference type="CDD" id="cd08604">
    <property type="entry name" value="GDPD_SHV3_repeat_2"/>
    <property type="match status" value="1"/>
</dbReference>
<dbReference type="EMBL" id="JAMRDG010000001">
    <property type="protein sequence ID" value="KAJ3705566.1"/>
    <property type="molecule type" value="Genomic_DNA"/>
</dbReference>
<evidence type="ECO:0000259" key="9">
    <source>
        <dbReference type="PROSITE" id="PS51704"/>
    </source>
</evidence>
<keyword evidence="3" id="KW-0319">Glycerol metabolism</keyword>
<evidence type="ECO:0000256" key="6">
    <source>
        <dbReference type="ARBA" id="ARBA00047512"/>
    </source>
</evidence>
<dbReference type="GO" id="GO:0006629">
    <property type="term" value="P:lipid metabolic process"/>
    <property type="evidence" value="ECO:0007669"/>
    <property type="project" value="InterPro"/>
</dbReference>
<evidence type="ECO:0000313" key="10">
    <source>
        <dbReference type="EMBL" id="KAJ3705566.1"/>
    </source>
</evidence>
<dbReference type="Proteomes" id="UP001210211">
    <property type="component" value="Unassembled WGS sequence"/>
</dbReference>
<feature type="region of interest" description="Disordered" evidence="7">
    <location>
        <begin position="701"/>
        <end position="721"/>
    </location>
</feature>
<evidence type="ECO:0000256" key="4">
    <source>
        <dbReference type="ARBA" id="ARBA00022801"/>
    </source>
</evidence>
<dbReference type="PROSITE" id="PS51704">
    <property type="entry name" value="GP_PDE"/>
    <property type="match status" value="2"/>
</dbReference>
<proteinExistence type="predicted"/>
<dbReference type="PANTHER" id="PTHR43620">
    <property type="entry name" value="GLYCEROPHOSPHORYL DIESTER PHOSPHODIESTERASE"/>
    <property type="match status" value="1"/>
</dbReference>
<feature type="signal peptide" evidence="8">
    <location>
        <begin position="1"/>
        <end position="30"/>
    </location>
</feature>
<feature type="domain" description="GP-PDE" evidence="9">
    <location>
        <begin position="42"/>
        <end position="339"/>
    </location>
</feature>
<dbReference type="FunFam" id="3.20.20.190:FF:000013">
    <property type="entry name" value="Glycerophosphodiester phosphodiesterase GDPDL3"/>
    <property type="match status" value="1"/>
</dbReference>
<dbReference type="PROSITE" id="PS51257">
    <property type="entry name" value="PROKAR_LIPOPROTEIN"/>
    <property type="match status" value="1"/>
</dbReference>